<dbReference type="PANTHER" id="PTHR15678">
    <property type="entry name" value="ANTIGEN MLAA-22-RELATED"/>
    <property type="match status" value="1"/>
</dbReference>
<dbReference type="WBParaSite" id="HNAJ_0000115401-mRNA-1">
    <property type="protein sequence ID" value="HNAJ_0000115401-mRNA-1"/>
    <property type="gene ID" value="HNAJ_0000115401"/>
</dbReference>
<dbReference type="PANTHER" id="PTHR15678:SF6">
    <property type="entry name" value="BRIDGE-LIKE LIPID TRANSFER PROTEIN FAMILY MEMBER 2"/>
    <property type="match status" value="1"/>
</dbReference>
<dbReference type="Pfam" id="PF10344">
    <property type="entry name" value="Hobbit"/>
    <property type="match status" value="2"/>
</dbReference>
<evidence type="ECO:0000259" key="2">
    <source>
        <dbReference type="SMART" id="SM01214"/>
    </source>
</evidence>
<dbReference type="InterPro" id="IPR045167">
    <property type="entry name" value="Hobbit"/>
</dbReference>
<accession>A0A158QGZ7</accession>
<evidence type="ECO:0000313" key="4">
    <source>
        <dbReference type="Proteomes" id="UP000278807"/>
    </source>
</evidence>
<proteinExistence type="predicted"/>
<dbReference type="STRING" id="102285.A0A158QGZ7"/>
<feature type="region of interest" description="Disordered" evidence="1">
    <location>
        <begin position="1342"/>
        <end position="1377"/>
    </location>
</feature>
<dbReference type="InterPro" id="IPR019441">
    <property type="entry name" value="FMP27/BLTP2/Hobbit_GFWDK_RBG"/>
</dbReference>
<evidence type="ECO:0000256" key="1">
    <source>
        <dbReference type="SAM" id="MobiDB-lite"/>
    </source>
</evidence>
<protein>
    <submittedName>
        <fullName evidence="5">Fmp27_GFWDK domain-containing protein</fullName>
    </submittedName>
</protein>
<keyword evidence="4" id="KW-1185">Reference proteome</keyword>
<feature type="compositionally biased region" description="Basic and acidic residues" evidence="1">
    <location>
        <begin position="726"/>
        <end position="744"/>
    </location>
</feature>
<dbReference type="EMBL" id="UZAE01000411">
    <property type="protein sequence ID" value="VDN97013.1"/>
    <property type="molecule type" value="Genomic_DNA"/>
</dbReference>
<name>A0A158QGZ7_RODNA</name>
<dbReference type="OrthoDB" id="1562405at2759"/>
<feature type="compositionally biased region" description="Basic and acidic residues" evidence="1">
    <location>
        <begin position="1603"/>
        <end position="1612"/>
    </location>
</feature>
<feature type="domain" description="FMP27/BLTP2/Hobbit GFWDK motif-containing RBG unit" evidence="2">
    <location>
        <begin position="262"/>
        <end position="398"/>
    </location>
</feature>
<feature type="compositionally biased region" description="Polar residues" evidence="1">
    <location>
        <begin position="1368"/>
        <end position="1377"/>
    </location>
</feature>
<feature type="region of interest" description="Disordered" evidence="1">
    <location>
        <begin position="824"/>
        <end position="869"/>
    </location>
</feature>
<dbReference type="Proteomes" id="UP000278807">
    <property type="component" value="Unassembled WGS sequence"/>
</dbReference>
<feature type="region of interest" description="Disordered" evidence="1">
    <location>
        <begin position="1819"/>
        <end position="1838"/>
    </location>
</feature>
<reference evidence="3 4" key="2">
    <citation type="submission" date="2018-11" db="EMBL/GenBank/DDBJ databases">
        <authorList>
            <consortium name="Pathogen Informatics"/>
        </authorList>
    </citation>
    <scope>NUCLEOTIDE SEQUENCE [LARGE SCALE GENOMIC DNA]</scope>
</reference>
<feature type="region of interest" description="Disordered" evidence="1">
    <location>
        <begin position="713"/>
        <end position="746"/>
    </location>
</feature>
<gene>
    <name evidence="3" type="ORF">HNAJ_LOCUS1154</name>
</gene>
<feature type="compositionally biased region" description="Low complexity" evidence="1">
    <location>
        <begin position="1588"/>
        <end position="1599"/>
    </location>
</feature>
<organism evidence="5">
    <name type="scientific">Rodentolepis nana</name>
    <name type="common">Dwarf tapeworm</name>
    <name type="synonym">Hymenolepis nana</name>
    <dbReference type="NCBI Taxonomy" id="102285"/>
    <lineage>
        <taxon>Eukaryota</taxon>
        <taxon>Metazoa</taxon>
        <taxon>Spiralia</taxon>
        <taxon>Lophotrochozoa</taxon>
        <taxon>Platyhelminthes</taxon>
        <taxon>Cestoda</taxon>
        <taxon>Eucestoda</taxon>
        <taxon>Cyclophyllidea</taxon>
        <taxon>Hymenolepididae</taxon>
        <taxon>Rodentolepis</taxon>
    </lineage>
</organism>
<sequence length="1838" mass="206317">MLLSNLILRKLPFSDSHRKVILQLTTLENNCLDIQMEALRFTFPFHYEFYKCFDEFSNVRRAIKYVKSMSSPYFAEVKAMNIQPGIIPIRPSNRLSSDVVIRIKKFTLEIKDDPFECKLSDDFMVLMDESVEQQKRVAALTAQLDRNRQARLVPISPAAAAAELQACLQQLEFQRALEYIARIRRFYSGYKMADDLFTWSMESFCMHVLSDETYSSPEKVITEIRRMDDVSPWNDPQPSDFSQLCCRHIHLTFGRFQWQLRDYTKNLIDATEVTITGPFAMATGRSDDPRCQRDCCVDLGPPWKPANVPVTRFVQPTKFYYELMANVKDLSLCYGSNWESTIAWLNLRVDDIKRASVDPSIPPLGWWDKVRLNLHGRLGFTCGKFSWLYSTSLDPYNAREFLTCQWNTCSFDWIPGRIFIHGDFNLFFETASKYDGVCHVLQIPGLNFEVSMDWLSFGDQFDHHSVVIVNREKLKPEDFPRDSYTAFRGNRLLLGMSFSVNEVTNSQPPRCFIYTNLIKLVDRLKSCMSRISRPIRRGAVFKRFLPRKPLFGQLIQSLELSFRVPCLEVTYWVSYTKRLGIHACSGPLDLRCVFGVHVEGEREARTSTNAVVFVLPPRNLRRRISPQWSLRLVDARLLNGKAWLLHQPDRTALHLISEAESSTSELEGSPHSFSPNSELLIFSSIRFKRELRNPSELPQQLVKVRIPGLENFNEDRENDCGNVEIDETKSSIHEESSSASPERRHATKFQLSHEDLEPVHHVTVENPKMRWNETNRNLVYSMMNMYKHAQTLKKNLSAQALKAISLDITTNSAIPQQNELTQNAGDEAPASSQEQIAGLSKSSTGVDAGTITEEDDGKTGENSQTSSVVNAGTFPEVPMLARLVKEAETAKFYAYCEEEPKQPDVMDQLQGLSLCTSTPVLSRQWHIELINCQVMLKPVEGSGGYVIVSSAKARLDSVNHPPVWRDAHLLSKSSLIGNMECMQYYATVGRLEATTLDQWLSTADVRDWMRLGTEFGQDALSGKPEVVGSGHAVGGVVSGASPSNSLSPNGTIQLQRMVSRCACQFVYVTYSPLDPNSLPPGQFVPPLPPTDNSSKILQSQEGADTFTLLHRTLDLCTNSLQYSMVFDIVSNLLLYVEPQQKERFERNRVGLSLLGERELRQAILRDQETLRSMVNAIRVQERELWTALRQFDQNLRAAGASGTTANSNATDPLIFHQPTASRAGLSAYIDSINSIRMAPAMAAQAEQILACEEKINQMKANSVEKNALLSQSIAHFQKVHVQSQRLENGAQNFGLANPPVDSASLGGNIRLKKEQIPNVPSEDGLSTRSLVLPSNFMVSQQLNGVPSSSAGTPSPSTISGTSGKGATIDSQSTDATTTANEIEADVVRRDEVCFEHALWRMTEADGQIGLADVELRGFLYARTHKRDDSGSHRFQLGSMRVRSLAPNSFYKEVLLPDCNSSYHHTGGPMIRLACTERPPVGGISVIEVMEVSVAPLILQVSKPFYNLLMPYFFPERGNEDAVASISAEHVENLEPASTDLAASSEDLTVEVAETKTKKRNRYTGKLISRFDPKSWSGRFRGSTNRGLQQQQFQPQQQQPRLKTVAEESHVEEITSESNMPVEPDPGGSLRSSPDPAVPLLPLDVMRERARRNHVFLYIKIPGFPIRLSYKGDKQKNLADVTNFELNIPMLEYHNRLWTWLDFVLEVKMRIRRQLIKEVIKQKLRPRRAISWHTGGHSSSDRATASGAAEIDDDTASSSIVDGGRFNVNNNNSSVSAAAIVNAVLPSSSLSTTSSSVTAAAAAAEVSRREQEVLELILGRHAAEHPPQPSGRKKFRVFR</sequence>
<dbReference type="SMART" id="SM01214">
    <property type="entry name" value="Fmp27_GFWDK"/>
    <property type="match status" value="1"/>
</dbReference>
<feature type="compositionally biased region" description="Polar residues" evidence="1">
    <location>
        <begin position="860"/>
        <end position="869"/>
    </location>
</feature>
<feature type="compositionally biased region" description="Polar residues" evidence="1">
    <location>
        <begin position="824"/>
        <end position="845"/>
    </location>
</feature>
<feature type="compositionally biased region" description="Low complexity" evidence="1">
    <location>
        <begin position="1346"/>
        <end position="1361"/>
    </location>
</feature>
<evidence type="ECO:0000313" key="3">
    <source>
        <dbReference type="EMBL" id="VDN97013.1"/>
    </source>
</evidence>
<evidence type="ECO:0000313" key="5">
    <source>
        <dbReference type="WBParaSite" id="HNAJ_0000115401-mRNA-1"/>
    </source>
</evidence>
<reference evidence="5" key="1">
    <citation type="submission" date="2016-04" db="UniProtKB">
        <authorList>
            <consortium name="WormBaseParasite"/>
        </authorList>
    </citation>
    <scope>IDENTIFICATION</scope>
</reference>
<feature type="region of interest" description="Disordered" evidence="1">
    <location>
        <begin position="1573"/>
        <end position="1635"/>
    </location>
</feature>